<reference evidence="3" key="1">
    <citation type="submission" date="2016-10" db="EMBL/GenBank/DDBJ databases">
        <authorList>
            <person name="Varghese N."/>
            <person name="Submissions S."/>
        </authorList>
    </citation>
    <scope>NUCLEOTIDE SEQUENCE [LARGE SCALE GENOMIC DNA]</scope>
    <source>
        <strain evidence="3">DSM 45789</strain>
    </source>
</reference>
<protein>
    <submittedName>
        <fullName evidence="2">Uncharacterized protein</fullName>
    </submittedName>
</protein>
<dbReference type="EMBL" id="FPAA01000007">
    <property type="protein sequence ID" value="SFS76327.1"/>
    <property type="molecule type" value="Genomic_DNA"/>
</dbReference>
<dbReference type="AlphaFoldDB" id="A0A1I6SHB5"/>
<evidence type="ECO:0000256" key="1">
    <source>
        <dbReference type="SAM" id="Phobius"/>
    </source>
</evidence>
<evidence type="ECO:0000313" key="3">
    <source>
        <dbReference type="Proteomes" id="UP000198660"/>
    </source>
</evidence>
<gene>
    <name evidence="2" type="ORF">SAMN05444972_10790</name>
</gene>
<sequence length="105" mass="12357">MRHIIKDSFGYFITMMIFYFILEFIIKVNSFDLILILEATLAVAIINAVAKIIYRQIFIKYQHENAERKKKFKGSAIRLLLGVTKEDLERWTEEKRAEGEDPAKT</sequence>
<feature type="transmembrane region" description="Helical" evidence="1">
    <location>
        <begin position="9"/>
        <end position="28"/>
    </location>
</feature>
<evidence type="ECO:0000313" key="2">
    <source>
        <dbReference type="EMBL" id="SFS76327.1"/>
    </source>
</evidence>
<keyword evidence="1" id="KW-1133">Transmembrane helix</keyword>
<dbReference type="Proteomes" id="UP000198660">
    <property type="component" value="Unassembled WGS sequence"/>
</dbReference>
<proteinExistence type="predicted"/>
<organism evidence="2 3">
    <name type="scientific">Marininema halotolerans</name>
    <dbReference type="NCBI Taxonomy" id="1155944"/>
    <lineage>
        <taxon>Bacteria</taxon>
        <taxon>Bacillati</taxon>
        <taxon>Bacillota</taxon>
        <taxon>Bacilli</taxon>
        <taxon>Bacillales</taxon>
        <taxon>Thermoactinomycetaceae</taxon>
        <taxon>Marininema</taxon>
    </lineage>
</organism>
<feature type="transmembrane region" description="Helical" evidence="1">
    <location>
        <begin position="34"/>
        <end position="54"/>
    </location>
</feature>
<keyword evidence="1" id="KW-0472">Membrane</keyword>
<dbReference type="RefSeq" id="WP_091837241.1">
    <property type="nucleotide sequence ID" value="NZ_FPAA01000007.1"/>
</dbReference>
<name>A0A1I6SHB5_9BACL</name>
<keyword evidence="3" id="KW-1185">Reference proteome</keyword>
<accession>A0A1I6SHB5</accession>
<keyword evidence="1" id="KW-0812">Transmembrane</keyword>